<dbReference type="EMBL" id="JARIHO010000025">
    <property type="protein sequence ID" value="KAJ7342323.1"/>
    <property type="molecule type" value="Genomic_DNA"/>
</dbReference>
<proteinExistence type="predicted"/>
<evidence type="ECO:0000313" key="2">
    <source>
        <dbReference type="EMBL" id="KAJ7342323.1"/>
    </source>
</evidence>
<feature type="compositionally biased region" description="Polar residues" evidence="1">
    <location>
        <begin position="111"/>
        <end position="123"/>
    </location>
</feature>
<feature type="region of interest" description="Disordered" evidence="1">
    <location>
        <begin position="264"/>
        <end position="308"/>
    </location>
</feature>
<comment type="caution">
    <text evidence="2">The sequence shown here is derived from an EMBL/GenBank/DDBJ whole genome shotgun (WGS) entry which is preliminary data.</text>
</comment>
<evidence type="ECO:0000313" key="3">
    <source>
        <dbReference type="Proteomes" id="UP001218218"/>
    </source>
</evidence>
<feature type="region of interest" description="Disordered" evidence="1">
    <location>
        <begin position="99"/>
        <end position="123"/>
    </location>
</feature>
<reference evidence="2" key="1">
    <citation type="submission" date="2023-03" db="EMBL/GenBank/DDBJ databases">
        <title>Massive genome expansion in bonnet fungi (Mycena s.s.) driven by repeated elements and novel gene families across ecological guilds.</title>
        <authorList>
            <consortium name="Lawrence Berkeley National Laboratory"/>
            <person name="Harder C.B."/>
            <person name="Miyauchi S."/>
            <person name="Viragh M."/>
            <person name="Kuo A."/>
            <person name="Thoen E."/>
            <person name="Andreopoulos B."/>
            <person name="Lu D."/>
            <person name="Skrede I."/>
            <person name="Drula E."/>
            <person name="Henrissat B."/>
            <person name="Morin E."/>
            <person name="Kohler A."/>
            <person name="Barry K."/>
            <person name="LaButti K."/>
            <person name="Morin E."/>
            <person name="Salamov A."/>
            <person name="Lipzen A."/>
            <person name="Mereny Z."/>
            <person name="Hegedus B."/>
            <person name="Baldrian P."/>
            <person name="Stursova M."/>
            <person name="Weitz H."/>
            <person name="Taylor A."/>
            <person name="Grigoriev I.V."/>
            <person name="Nagy L.G."/>
            <person name="Martin F."/>
            <person name="Kauserud H."/>
        </authorList>
    </citation>
    <scope>NUCLEOTIDE SEQUENCE</scope>
    <source>
        <strain evidence="2">CBHHK002</strain>
    </source>
</reference>
<name>A0AAD7EP66_9AGAR</name>
<feature type="compositionally biased region" description="Low complexity" evidence="1">
    <location>
        <begin position="273"/>
        <end position="289"/>
    </location>
</feature>
<keyword evidence="3" id="KW-1185">Reference proteome</keyword>
<evidence type="ECO:0000256" key="1">
    <source>
        <dbReference type="SAM" id="MobiDB-lite"/>
    </source>
</evidence>
<gene>
    <name evidence="2" type="ORF">DFH08DRAFT_1011785</name>
</gene>
<dbReference type="Proteomes" id="UP001218218">
    <property type="component" value="Unassembled WGS sequence"/>
</dbReference>
<dbReference type="AlphaFoldDB" id="A0AAD7EP66"/>
<protein>
    <submittedName>
        <fullName evidence="2">Uncharacterized protein</fullName>
    </submittedName>
</protein>
<organism evidence="2 3">
    <name type="scientific">Mycena albidolilacea</name>
    <dbReference type="NCBI Taxonomy" id="1033008"/>
    <lineage>
        <taxon>Eukaryota</taxon>
        <taxon>Fungi</taxon>
        <taxon>Dikarya</taxon>
        <taxon>Basidiomycota</taxon>
        <taxon>Agaricomycotina</taxon>
        <taxon>Agaricomycetes</taxon>
        <taxon>Agaricomycetidae</taxon>
        <taxon>Agaricales</taxon>
        <taxon>Marasmiineae</taxon>
        <taxon>Mycenaceae</taxon>
        <taxon>Mycena</taxon>
    </lineage>
</organism>
<sequence>MTVPELVMQLHLMFADNMVGPNSDNALYDFATRWLFALRRSSRVLAQLPLSLVHHYHIQLGRRHPTSILRRGSSISDGSQSSIDLSQIKVALSNTTHSMLSSTTAREERGTPSTIGSRKSSSPTACQGIFIVDPDSGSVHLSADGVDWDDERGIVALRKYYALRHEAEDTVTESKRLWSDTPFSVYALQAFSPPPKNSEGMQALLQHSVQTYGPLPSELGPRRVRSRTQSCASPYSSCHAQLEAPASPEPPRPSLAELHRAFAPPSWSTPNASCTSRTTTLRTSPRASSHPPPPQGGWQPYPRPDRDHATHEPLLALRTAVARLLVPSLTCAQDDYAEFTSA</sequence>
<accession>A0AAD7EP66</accession>